<keyword evidence="2" id="KW-0472">Membrane</keyword>
<keyword evidence="4" id="KW-1185">Reference proteome</keyword>
<dbReference type="RefSeq" id="WP_332901586.1">
    <property type="nucleotide sequence ID" value="NZ_JBAGLP010000116.1"/>
</dbReference>
<name>A0ABU7Z5X1_9MICO</name>
<evidence type="ECO:0000256" key="2">
    <source>
        <dbReference type="SAM" id="Phobius"/>
    </source>
</evidence>
<organism evidence="3 4">
    <name type="scientific">Isoptericola haloaureus</name>
    <dbReference type="NCBI Taxonomy" id="1542902"/>
    <lineage>
        <taxon>Bacteria</taxon>
        <taxon>Bacillati</taxon>
        <taxon>Actinomycetota</taxon>
        <taxon>Actinomycetes</taxon>
        <taxon>Micrococcales</taxon>
        <taxon>Promicromonosporaceae</taxon>
        <taxon>Isoptericola</taxon>
    </lineage>
</organism>
<evidence type="ECO:0000256" key="1">
    <source>
        <dbReference type="SAM" id="MobiDB-lite"/>
    </source>
</evidence>
<protein>
    <recommendedName>
        <fullName evidence="5">Cell division protein FtsL</fullName>
    </recommendedName>
</protein>
<gene>
    <name evidence="3" type="ORF">V5O49_06930</name>
</gene>
<feature type="region of interest" description="Disordered" evidence="1">
    <location>
        <begin position="1"/>
        <end position="23"/>
    </location>
</feature>
<evidence type="ECO:0000313" key="3">
    <source>
        <dbReference type="EMBL" id="MEG3614853.1"/>
    </source>
</evidence>
<dbReference type="EMBL" id="JBAGLP010000116">
    <property type="protein sequence ID" value="MEG3614853.1"/>
    <property type="molecule type" value="Genomic_DNA"/>
</dbReference>
<comment type="caution">
    <text evidence="3">The sequence shown here is derived from an EMBL/GenBank/DDBJ whole genome shotgun (WGS) entry which is preliminary data.</text>
</comment>
<reference evidence="3" key="2">
    <citation type="submission" date="2024-02" db="EMBL/GenBank/DDBJ databases">
        <authorList>
            <person name="Prathaban M."/>
            <person name="Mythili R."/>
            <person name="Sharmila Devi N."/>
            <person name="Sobanaa M."/>
            <person name="Prathiviraj R."/>
            <person name="Selvin J."/>
        </authorList>
    </citation>
    <scope>NUCLEOTIDE SEQUENCE</scope>
    <source>
        <strain evidence="3">MP1014</strain>
    </source>
</reference>
<reference evidence="3" key="1">
    <citation type="journal article" date="2024" name="Antonie Van Leeuwenhoek">
        <title>Isoptericola haloaureus sp. nov., a dimorphic actinobacterium isolated from mangrove sediments of southeast India, implicating biosaline agricultural significance through nitrogen fixation and salt tolerance genes.</title>
        <authorList>
            <person name="Prathaban M."/>
            <person name="Prathiviraj R."/>
            <person name="Ravichandran M."/>
            <person name="Natarajan S.D."/>
            <person name="Sobanaa M."/>
            <person name="Hari Krishna Kumar S."/>
            <person name="Chandrasekar V."/>
            <person name="Selvin J."/>
        </authorList>
    </citation>
    <scope>NUCLEOTIDE SEQUENCE</scope>
    <source>
        <strain evidence="3">MP1014</strain>
    </source>
</reference>
<keyword evidence="2" id="KW-1133">Transmembrane helix</keyword>
<proteinExistence type="predicted"/>
<evidence type="ECO:0000313" key="4">
    <source>
        <dbReference type="Proteomes" id="UP001310387"/>
    </source>
</evidence>
<feature type="transmembrane region" description="Helical" evidence="2">
    <location>
        <begin position="48"/>
        <end position="68"/>
    </location>
</feature>
<evidence type="ECO:0008006" key="5">
    <source>
        <dbReference type="Google" id="ProtNLM"/>
    </source>
</evidence>
<accession>A0ABU7Z5X1</accession>
<dbReference type="Proteomes" id="UP001310387">
    <property type="component" value="Unassembled WGS sequence"/>
</dbReference>
<sequence>MSALRASTVHPVPRGEPTPRRAPLRAVEGGAGRRFDAVRAPLQATSGVPFMLLCALVLVAALLAALLLNTTMARGSYEMSRLQREAGLVAQDVQEVRSELRAAEASLPQQAERLGMVPAEEMTMLSAADRAVVPGPTEPAEQP</sequence>
<keyword evidence="2" id="KW-0812">Transmembrane</keyword>